<dbReference type="Pfam" id="PF04063">
    <property type="entry name" value="DUF383"/>
    <property type="match status" value="1"/>
</dbReference>
<accession>A0ABM0GY22</accession>
<sequence length="362" mass="41215">MAGKKELEELIPFLTLNERIDVLSVALHHIVGLTGTVDGILLMASDKRYIEALFPLTRHPQDAIATDSYLTLVNLSSNKTVASSIVADYDIVPHFLEYVTKSDSLHADYVCMILSNLSRNNECCVKVTQYLQKIDGGFNQIVEAFCKEKFNPKNNLHYLGPFLSNLTQLHEGRKAVLDKDRCIIQRLIPFTQYEASDIRRGGIVATLKNACFESDYHSWLLSDSVDILPRLLLPLAGPEELTEDEMDGMPFDLQYLEEDKKREPDPDIRQMLIEAVFQLCTTKEGRDIVKAKKTYIILRELDRWEKDPKVKSTCQKLISLLIGDDPPDDLSDLKKVKIPEDVQKQLDEADKQEEEEFANAEI</sequence>
<dbReference type="SUPFAM" id="SSF48371">
    <property type="entry name" value="ARM repeat"/>
    <property type="match status" value="1"/>
</dbReference>
<dbReference type="InterPro" id="IPR016024">
    <property type="entry name" value="ARM-type_fold"/>
</dbReference>
<organism evidence="5 6">
    <name type="scientific">Saccoglossus kowalevskii</name>
    <name type="common">Acorn worm</name>
    <dbReference type="NCBI Taxonomy" id="10224"/>
    <lineage>
        <taxon>Eukaryota</taxon>
        <taxon>Metazoa</taxon>
        <taxon>Hemichordata</taxon>
        <taxon>Enteropneusta</taxon>
        <taxon>Harrimaniidae</taxon>
        <taxon>Saccoglossus</taxon>
    </lineage>
</organism>
<name>A0ABM0GY22_SACKO</name>
<dbReference type="Proteomes" id="UP000694865">
    <property type="component" value="Unplaced"/>
</dbReference>
<dbReference type="InterPro" id="IPR011989">
    <property type="entry name" value="ARM-like"/>
</dbReference>
<dbReference type="InterPro" id="IPR007206">
    <property type="entry name" value="Protein_HGH1_C"/>
</dbReference>
<reference evidence="6" key="1">
    <citation type="submission" date="2025-08" db="UniProtKB">
        <authorList>
            <consortium name="RefSeq"/>
        </authorList>
    </citation>
    <scope>IDENTIFICATION</scope>
    <source>
        <tissue evidence="6">Testes</tissue>
    </source>
</reference>
<evidence type="ECO:0000256" key="2">
    <source>
        <dbReference type="ARBA" id="ARBA00014076"/>
    </source>
</evidence>
<protein>
    <recommendedName>
        <fullName evidence="2">Protein HGH1 homolog</fullName>
    </recommendedName>
</protein>
<dbReference type="RefSeq" id="XP_002739897.1">
    <property type="nucleotide sequence ID" value="XM_002739851.2"/>
</dbReference>
<dbReference type="PANTHER" id="PTHR13387">
    <property type="entry name" value="PROTEIN HGH1 HOMOLOG"/>
    <property type="match status" value="1"/>
</dbReference>
<feature type="domain" description="Protein HGH1 N-terminal" evidence="3">
    <location>
        <begin position="99"/>
        <end position="270"/>
    </location>
</feature>
<keyword evidence="5" id="KW-1185">Reference proteome</keyword>
<evidence type="ECO:0000259" key="4">
    <source>
        <dbReference type="Pfam" id="PF04064"/>
    </source>
</evidence>
<evidence type="ECO:0000259" key="3">
    <source>
        <dbReference type="Pfam" id="PF04063"/>
    </source>
</evidence>
<proteinExistence type="inferred from homology"/>
<evidence type="ECO:0000313" key="5">
    <source>
        <dbReference type="Proteomes" id="UP000694865"/>
    </source>
</evidence>
<dbReference type="PANTHER" id="PTHR13387:SF9">
    <property type="entry name" value="PROTEIN HGH1 HOMOLOG"/>
    <property type="match status" value="1"/>
</dbReference>
<gene>
    <name evidence="6" type="primary">LOC100375841</name>
</gene>
<dbReference type="Gene3D" id="1.25.10.10">
    <property type="entry name" value="Leucine-rich Repeat Variant"/>
    <property type="match status" value="1"/>
</dbReference>
<dbReference type="InterPro" id="IPR007205">
    <property type="entry name" value="Protein_HGH1_N"/>
</dbReference>
<dbReference type="InterPro" id="IPR039717">
    <property type="entry name" value="Hgh1"/>
</dbReference>
<evidence type="ECO:0000256" key="1">
    <source>
        <dbReference type="ARBA" id="ARBA00006712"/>
    </source>
</evidence>
<evidence type="ECO:0000313" key="6">
    <source>
        <dbReference type="RefSeq" id="XP_002739897.1"/>
    </source>
</evidence>
<comment type="similarity">
    <text evidence="1">Belongs to the HGH1 family.</text>
</comment>
<dbReference type="GeneID" id="100375841"/>
<dbReference type="Pfam" id="PF04064">
    <property type="entry name" value="DUF384"/>
    <property type="match status" value="1"/>
</dbReference>
<feature type="domain" description="Protein HGH1 C-terminal" evidence="4">
    <location>
        <begin position="275"/>
        <end position="328"/>
    </location>
</feature>